<dbReference type="GO" id="GO:0005507">
    <property type="term" value="F:copper ion binding"/>
    <property type="evidence" value="ECO:0007669"/>
    <property type="project" value="TreeGrafter"/>
</dbReference>
<dbReference type="GO" id="GO:0005524">
    <property type="term" value="F:ATP binding"/>
    <property type="evidence" value="ECO:0007669"/>
    <property type="project" value="UniProtKB-KW"/>
</dbReference>
<evidence type="ECO:0000256" key="5">
    <source>
        <dbReference type="ARBA" id="ARBA00022741"/>
    </source>
</evidence>
<reference evidence="13" key="1">
    <citation type="submission" date="2020-05" db="EMBL/GenBank/DDBJ databases">
        <authorList>
            <person name="Chiriac C."/>
            <person name="Salcher M."/>
            <person name="Ghai R."/>
            <person name="Kavagutti S V."/>
        </authorList>
    </citation>
    <scope>NUCLEOTIDE SEQUENCE</scope>
</reference>
<evidence type="ECO:0000256" key="3">
    <source>
        <dbReference type="ARBA" id="ARBA00022692"/>
    </source>
</evidence>
<dbReference type="SUPFAM" id="SSF81665">
    <property type="entry name" value="Calcium ATPase, transmembrane domain M"/>
    <property type="match status" value="1"/>
</dbReference>
<dbReference type="Pfam" id="PF00702">
    <property type="entry name" value="Hydrolase"/>
    <property type="match status" value="1"/>
</dbReference>
<feature type="transmembrane region" description="Helical" evidence="10">
    <location>
        <begin position="196"/>
        <end position="215"/>
    </location>
</feature>
<dbReference type="SFLD" id="SFLDG00002">
    <property type="entry name" value="C1.7:_P-type_atpase_like"/>
    <property type="match status" value="1"/>
</dbReference>
<dbReference type="NCBIfam" id="TIGR01494">
    <property type="entry name" value="ATPase_P-type"/>
    <property type="match status" value="1"/>
</dbReference>
<dbReference type="InterPro" id="IPR001757">
    <property type="entry name" value="P_typ_ATPase"/>
</dbReference>
<dbReference type="GO" id="GO:0016020">
    <property type="term" value="C:membrane"/>
    <property type="evidence" value="ECO:0007669"/>
    <property type="project" value="InterPro"/>
</dbReference>
<evidence type="ECO:0000313" key="12">
    <source>
        <dbReference type="EMBL" id="CAB4621083.1"/>
    </source>
</evidence>
<proteinExistence type="inferred from homology"/>
<dbReference type="SFLD" id="SFLDF00027">
    <property type="entry name" value="p-type_atpase"/>
    <property type="match status" value="1"/>
</dbReference>
<dbReference type="PROSITE" id="PS01047">
    <property type="entry name" value="HMA_1"/>
    <property type="match status" value="1"/>
</dbReference>
<feature type="transmembrane region" description="Helical" evidence="10">
    <location>
        <begin position="153"/>
        <end position="176"/>
    </location>
</feature>
<dbReference type="InterPro" id="IPR036412">
    <property type="entry name" value="HAD-like_sf"/>
</dbReference>
<feature type="transmembrane region" description="Helical" evidence="10">
    <location>
        <begin position="90"/>
        <end position="109"/>
    </location>
</feature>
<keyword evidence="8 10" id="KW-1133">Transmembrane helix</keyword>
<dbReference type="InterPro" id="IPR023214">
    <property type="entry name" value="HAD_sf"/>
</dbReference>
<dbReference type="NCBIfam" id="TIGR01511">
    <property type="entry name" value="ATPase-IB1_Cu"/>
    <property type="match status" value="1"/>
</dbReference>
<dbReference type="EMBL" id="CAEZVB010000031">
    <property type="protein sequence ID" value="CAB4621083.1"/>
    <property type="molecule type" value="Genomic_DNA"/>
</dbReference>
<feature type="domain" description="HMA" evidence="11">
    <location>
        <begin position="5"/>
        <end position="69"/>
    </location>
</feature>
<dbReference type="SFLD" id="SFLDS00003">
    <property type="entry name" value="Haloacid_Dehalogenase"/>
    <property type="match status" value="1"/>
</dbReference>
<dbReference type="Gene3D" id="3.40.1110.10">
    <property type="entry name" value="Calcium-transporting ATPase, cytoplasmic domain N"/>
    <property type="match status" value="1"/>
</dbReference>
<feature type="transmembrane region" description="Helical" evidence="10">
    <location>
        <begin position="382"/>
        <end position="404"/>
    </location>
</feature>
<dbReference type="PRINTS" id="PR00119">
    <property type="entry name" value="CATATPASE"/>
</dbReference>
<evidence type="ECO:0000256" key="6">
    <source>
        <dbReference type="ARBA" id="ARBA00022840"/>
    </source>
</evidence>
<dbReference type="PANTHER" id="PTHR43520">
    <property type="entry name" value="ATP7, ISOFORM B"/>
    <property type="match status" value="1"/>
</dbReference>
<sequence>MSKVSEIDLPVIGMTCTACARHIENRLNTLPGVTASVNYATESAHVEVSGEVSVKELVQAVREAGYDAVSPGSGVSFEEAIVREANSTKLHFWVSFACAIPVVLLSMVPTFQFNGWQWVVFALTVPIVVWGAWPFHRATFLNLRHGTATMDTLITLGIAAAFGWSCWALFWGGAGALGYSDTHGMGEMSDGISAPALYFEVAAAVPVFVLAGRWFESRAKRRSSAAIRSLVSLQLAEATVLREGVELQIALDTLLVGEHFIVRPGERIATDGVVVSGMSSVDEALLTGESVPVQVKPGSTVVGATVNLDGRLEVRATGVGAQTKLAQIAELVVAAQSGKAPIQRLADRVSAVFVPTVLGIAIITWIAWFISTQDSQKAFTSAVAVLIIACPCALGLATPIALLVGTGRGARMGIVIRGPETLELSRHVNVMLLDKTGTITTGKVNVRQVSCAPNVSEAEVLSIAGCVERFSEHPLARAIAAMDYEVCTVDEFSNFPGLGAQATVAGQRISVGRPSWVLARTVAAVPPWFSVATQSAGEGGLAQVAIARGDQMIGLIALADTLRDTSAGAIKALRSLNVTPVLLSGDNAKVAELVASQVGIDEVIADVRPEGKVAAVRERQAQGLVVAMVGDGINDAAALAQADLGLAMSAGSDVAIEASDITLVRNDLVAAVDALRLSRSTLRVIKGNLFWAFAYNVAMIPLAAFGLLSPMLAGAAMAFSSVFVVANSLRLRRFTSLSRVTS</sequence>
<dbReference type="InterPro" id="IPR044492">
    <property type="entry name" value="P_typ_ATPase_HD_dom"/>
</dbReference>
<dbReference type="SUPFAM" id="SSF55008">
    <property type="entry name" value="HMA, heavy metal-associated domain"/>
    <property type="match status" value="1"/>
</dbReference>
<dbReference type="GO" id="GO:0012505">
    <property type="term" value="C:endomembrane system"/>
    <property type="evidence" value="ECO:0007669"/>
    <property type="project" value="UniProtKB-SubCell"/>
</dbReference>
<dbReference type="Gene3D" id="3.30.70.100">
    <property type="match status" value="1"/>
</dbReference>
<dbReference type="Gene3D" id="2.70.150.10">
    <property type="entry name" value="Calcium-transporting ATPase, cytoplasmic transduction domain A"/>
    <property type="match status" value="1"/>
</dbReference>
<keyword evidence="5" id="KW-0547">Nucleotide-binding</keyword>
<evidence type="ECO:0000256" key="7">
    <source>
        <dbReference type="ARBA" id="ARBA00022967"/>
    </source>
</evidence>
<dbReference type="SUPFAM" id="SSF56784">
    <property type="entry name" value="HAD-like"/>
    <property type="match status" value="1"/>
</dbReference>
<dbReference type="InterPro" id="IPR017969">
    <property type="entry name" value="Heavy-metal-associated_CS"/>
</dbReference>
<dbReference type="CDD" id="cd00371">
    <property type="entry name" value="HMA"/>
    <property type="match status" value="1"/>
</dbReference>
<dbReference type="PROSITE" id="PS00154">
    <property type="entry name" value="ATPASE_E1_E2"/>
    <property type="match status" value="1"/>
</dbReference>
<keyword evidence="9 10" id="KW-0472">Membrane</keyword>
<dbReference type="SUPFAM" id="SSF81653">
    <property type="entry name" value="Calcium ATPase, transduction domain A"/>
    <property type="match status" value="1"/>
</dbReference>
<dbReference type="Pfam" id="PF00403">
    <property type="entry name" value="HMA"/>
    <property type="match status" value="1"/>
</dbReference>
<gene>
    <name evidence="12" type="ORF">UFOPK1908_00793</name>
    <name evidence="13" type="ORF">UFOPK3576_00647</name>
</gene>
<dbReference type="EMBL" id="CAFBMO010000018">
    <property type="protein sequence ID" value="CAB4904153.1"/>
    <property type="molecule type" value="Genomic_DNA"/>
</dbReference>
<dbReference type="GO" id="GO:0055070">
    <property type="term" value="P:copper ion homeostasis"/>
    <property type="evidence" value="ECO:0007669"/>
    <property type="project" value="TreeGrafter"/>
</dbReference>
<dbReference type="FunFam" id="3.30.70.100:FF:000005">
    <property type="entry name" value="Copper-exporting P-type ATPase A"/>
    <property type="match status" value="1"/>
</dbReference>
<evidence type="ECO:0000313" key="13">
    <source>
        <dbReference type="EMBL" id="CAB4904153.1"/>
    </source>
</evidence>
<organism evidence="13">
    <name type="scientific">freshwater metagenome</name>
    <dbReference type="NCBI Taxonomy" id="449393"/>
    <lineage>
        <taxon>unclassified sequences</taxon>
        <taxon>metagenomes</taxon>
        <taxon>ecological metagenomes</taxon>
    </lineage>
</organism>
<dbReference type="InterPro" id="IPR036163">
    <property type="entry name" value="HMA_dom_sf"/>
</dbReference>
<feature type="transmembrane region" description="Helical" evidence="10">
    <location>
        <begin position="688"/>
        <end position="705"/>
    </location>
</feature>
<keyword evidence="3 10" id="KW-0812">Transmembrane</keyword>
<comment type="subcellular location">
    <subcellularLocation>
        <location evidence="1">Endomembrane system</location>
        <topology evidence="1">Multi-pass membrane protein</topology>
    </subcellularLocation>
</comment>
<evidence type="ECO:0000256" key="8">
    <source>
        <dbReference type="ARBA" id="ARBA00022989"/>
    </source>
</evidence>
<keyword evidence="4" id="KW-0479">Metal-binding</keyword>
<dbReference type="InterPro" id="IPR059000">
    <property type="entry name" value="ATPase_P-type_domA"/>
</dbReference>
<evidence type="ECO:0000256" key="4">
    <source>
        <dbReference type="ARBA" id="ARBA00022723"/>
    </source>
</evidence>
<keyword evidence="6" id="KW-0067">ATP-binding</keyword>
<dbReference type="Pfam" id="PF00122">
    <property type="entry name" value="E1-E2_ATPase"/>
    <property type="match status" value="1"/>
</dbReference>
<dbReference type="AlphaFoldDB" id="A0A6J7GJ44"/>
<dbReference type="InterPro" id="IPR018303">
    <property type="entry name" value="ATPase_P-typ_P_site"/>
</dbReference>
<dbReference type="CDD" id="cd02094">
    <property type="entry name" value="P-type_ATPase_Cu-like"/>
    <property type="match status" value="1"/>
</dbReference>
<evidence type="ECO:0000256" key="2">
    <source>
        <dbReference type="ARBA" id="ARBA00006024"/>
    </source>
</evidence>
<dbReference type="PROSITE" id="PS50846">
    <property type="entry name" value="HMA_2"/>
    <property type="match status" value="1"/>
</dbReference>
<dbReference type="InterPro" id="IPR023299">
    <property type="entry name" value="ATPase_P-typ_cyto_dom_N"/>
</dbReference>
<feature type="transmembrane region" description="Helical" evidence="10">
    <location>
        <begin position="349"/>
        <end position="370"/>
    </location>
</feature>
<dbReference type="GO" id="GO:0043682">
    <property type="term" value="F:P-type divalent copper transporter activity"/>
    <property type="evidence" value="ECO:0007669"/>
    <property type="project" value="TreeGrafter"/>
</dbReference>
<dbReference type="InterPro" id="IPR008250">
    <property type="entry name" value="ATPase_P-typ_transduc_dom_A_sf"/>
</dbReference>
<feature type="transmembrane region" description="Helical" evidence="10">
    <location>
        <begin position="115"/>
        <end position="133"/>
    </location>
</feature>
<dbReference type="InterPro" id="IPR006121">
    <property type="entry name" value="HMA_dom"/>
</dbReference>
<dbReference type="InterPro" id="IPR023298">
    <property type="entry name" value="ATPase_P-typ_TM_dom_sf"/>
</dbReference>
<feature type="transmembrane region" description="Helical" evidence="10">
    <location>
        <begin position="711"/>
        <end position="729"/>
    </location>
</feature>
<dbReference type="FunFam" id="2.70.150.10:FF:000002">
    <property type="entry name" value="Copper-transporting ATPase 1, putative"/>
    <property type="match status" value="1"/>
</dbReference>
<evidence type="ECO:0000256" key="9">
    <source>
        <dbReference type="ARBA" id="ARBA00023136"/>
    </source>
</evidence>
<dbReference type="Gene3D" id="3.40.50.1000">
    <property type="entry name" value="HAD superfamily/HAD-like"/>
    <property type="match status" value="1"/>
</dbReference>
<dbReference type="InterPro" id="IPR027256">
    <property type="entry name" value="P-typ_ATPase_IB"/>
</dbReference>
<dbReference type="GO" id="GO:0016887">
    <property type="term" value="F:ATP hydrolysis activity"/>
    <property type="evidence" value="ECO:0007669"/>
    <property type="project" value="InterPro"/>
</dbReference>
<accession>A0A6J7GJ44</accession>
<dbReference type="PRINTS" id="PR00943">
    <property type="entry name" value="CUATPASE"/>
</dbReference>
<comment type="similarity">
    <text evidence="2">Belongs to the cation transport ATPase (P-type) (TC 3.A.3) family. Type IB subfamily.</text>
</comment>
<protein>
    <submittedName>
        <fullName evidence="13">Unannotated protein</fullName>
    </submittedName>
</protein>
<dbReference type="PANTHER" id="PTHR43520:SF8">
    <property type="entry name" value="P-TYPE CU(+) TRANSPORTER"/>
    <property type="match status" value="1"/>
</dbReference>
<dbReference type="NCBIfam" id="TIGR01525">
    <property type="entry name" value="ATPase-IB_hvy"/>
    <property type="match status" value="1"/>
</dbReference>
<evidence type="ECO:0000256" key="1">
    <source>
        <dbReference type="ARBA" id="ARBA00004127"/>
    </source>
</evidence>
<evidence type="ECO:0000259" key="11">
    <source>
        <dbReference type="PROSITE" id="PS50846"/>
    </source>
</evidence>
<name>A0A6J7GJ44_9ZZZZ</name>
<evidence type="ECO:0000256" key="10">
    <source>
        <dbReference type="SAM" id="Phobius"/>
    </source>
</evidence>
<keyword evidence="7" id="KW-1278">Translocase</keyword>